<name>A0A9W9ZVQ4_9CNID</name>
<proteinExistence type="predicted"/>
<dbReference type="Proteomes" id="UP001163046">
    <property type="component" value="Unassembled WGS sequence"/>
</dbReference>
<evidence type="ECO:0000313" key="1">
    <source>
        <dbReference type="EMBL" id="KAJ7386859.1"/>
    </source>
</evidence>
<evidence type="ECO:0000313" key="2">
    <source>
        <dbReference type="Proteomes" id="UP001163046"/>
    </source>
</evidence>
<comment type="caution">
    <text evidence="1">The sequence shown here is derived from an EMBL/GenBank/DDBJ whole genome shotgun (WGS) entry which is preliminary data.</text>
</comment>
<dbReference type="AlphaFoldDB" id="A0A9W9ZVQ4"/>
<sequence>MEKFTIRVSSEDLQLNDSYRFMGTVESREETMYFGDNKATPYLYKGQRTLNFEQRFKLLLLDVDSSKICHRRPNNVMENAAFVVDRSQLKNSEDWLVTDLGAFENRGSSACVFVIRRDDIVDRRFSKGTKSDKQQLQTGEYLVGNVFERHKKYVYHYH</sequence>
<gene>
    <name evidence="1" type="ORF">OS493_006892</name>
</gene>
<dbReference type="EMBL" id="MU825875">
    <property type="protein sequence ID" value="KAJ7386859.1"/>
    <property type="molecule type" value="Genomic_DNA"/>
</dbReference>
<organism evidence="1 2">
    <name type="scientific">Desmophyllum pertusum</name>
    <dbReference type="NCBI Taxonomy" id="174260"/>
    <lineage>
        <taxon>Eukaryota</taxon>
        <taxon>Metazoa</taxon>
        <taxon>Cnidaria</taxon>
        <taxon>Anthozoa</taxon>
        <taxon>Hexacorallia</taxon>
        <taxon>Scleractinia</taxon>
        <taxon>Caryophylliina</taxon>
        <taxon>Caryophylliidae</taxon>
        <taxon>Desmophyllum</taxon>
    </lineage>
</organism>
<accession>A0A9W9ZVQ4</accession>
<reference evidence="1" key="1">
    <citation type="submission" date="2023-01" db="EMBL/GenBank/DDBJ databases">
        <title>Genome assembly of the deep-sea coral Lophelia pertusa.</title>
        <authorList>
            <person name="Herrera S."/>
            <person name="Cordes E."/>
        </authorList>
    </citation>
    <scope>NUCLEOTIDE SEQUENCE</scope>
    <source>
        <strain evidence="1">USNM1676648</strain>
        <tissue evidence="1">Polyp</tissue>
    </source>
</reference>
<protein>
    <submittedName>
        <fullName evidence="1">Uncharacterized protein</fullName>
    </submittedName>
</protein>
<keyword evidence="2" id="KW-1185">Reference proteome</keyword>